<protein>
    <submittedName>
        <fullName evidence="1">Uncharacterized protein YndB with AHSA1/START domain</fullName>
    </submittedName>
</protein>
<dbReference type="Proteomes" id="UP000588158">
    <property type="component" value="Unassembled WGS sequence"/>
</dbReference>
<gene>
    <name evidence="1" type="ORF">HNR70_002879</name>
</gene>
<dbReference type="EMBL" id="JACHLZ010000001">
    <property type="protein sequence ID" value="MBB5833066.1"/>
    <property type="molecule type" value="Genomic_DNA"/>
</dbReference>
<evidence type="ECO:0000313" key="1">
    <source>
        <dbReference type="EMBL" id="MBB5833066.1"/>
    </source>
</evidence>
<dbReference type="SUPFAM" id="SSF55961">
    <property type="entry name" value="Bet v1-like"/>
    <property type="match status" value="1"/>
</dbReference>
<organism evidence="1 2">
    <name type="scientific">Brachybacterium aquaticum</name>
    <dbReference type="NCBI Taxonomy" id="1432564"/>
    <lineage>
        <taxon>Bacteria</taxon>
        <taxon>Bacillati</taxon>
        <taxon>Actinomycetota</taxon>
        <taxon>Actinomycetes</taxon>
        <taxon>Micrococcales</taxon>
        <taxon>Dermabacteraceae</taxon>
        <taxon>Brachybacterium</taxon>
    </lineage>
</organism>
<dbReference type="RefSeq" id="WP_184326280.1">
    <property type="nucleotide sequence ID" value="NZ_JACHLZ010000001.1"/>
</dbReference>
<comment type="caution">
    <text evidence="1">The sequence shown here is derived from an EMBL/GenBank/DDBJ whole genome shotgun (WGS) entry which is preliminary data.</text>
</comment>
<proteinExistence type="predicted"/>
<dbReference type="Gene3D" id="3.30.530.20">
    <property type="match status" value="1"/>
</dbReference>
<accession>A0A841AE13</accession>
<keyword evidence="2" id="KW-1185">Reference proteome</keyword>
<dbReference type="AlphaFoldDB" id="A0A841AE13"/>
<sequence length="190" mass="20510">MTTQQPSTGQPDSQQPDIDTRIQDLLVRAEIAEDLLVMEVDVAGTAAQLWQAITDPARLAQWSPVVPDRVLHSVGPALSRENPEDDPVTADVLATAGDHALTHRWGEATVAWVVDDGQVDLQITLPDVQQAQYFAAGWHVCLAVLDAQHSGEEQARIVGMDALDHGWDALRVSYAEEFGHPVGPAPGEDA</sequence>
<reference evidence="1 2" key="1">
    <citation type="submission" date="2020-08" db="EMBL/GenBank/DDBJ databases">
        <title>Sequencing the genomes of 1000 actinobacteria strains.</title>
        <authorList>
            <person name="Klenk H.-P."/>
        </authorList>
    </citation>
    <scope>NUCLEOTIDE SEQUENCE [LARGE SCALE GENOMIC DNA]</scope>
    <source>
        <strain evidence="1 2">DSM 28796</strain>
    </source>
</reference>
<dbReference type="InterPro" id="IPR023393">
    <property type="entry name" value="START-like_dom_sf"/>
</dbReference>
<evidence type="ECO:0000313" key="2">
    <source>
        <dbReference type="Proteomes" id="UP000588158"/>
    </source>
</evidence>
<name>A0A841AE13_9MICO</name>